<evidence type="ECO:0000256" key="7">
    <source>
        <dbReference type="SAM" id="Phobius"/>
    </source>
</evidence>
<dbReference type="SUPFAM" id="SSF103473">
    <property type="entry name" value="MFS general substrate transporter"/>
    <property type="match status" value="1"/>
</dbReference>
<dbReference type="PANTHER" id="PTHR23504:SF2">
    <property type="entry name" value="TRANSPORTER, PUTATIVE (AFU_ORTHOLOGUE AFUA_8G04150)-RELATED"/>
    <property type="match status" value="1"/>
</dbReference>
<dbReference type="VEuPathDB" id="FungiDB:BO82DRAFT_292335"/>
<keyword evidence="2" id="KW-0813">Transport</keyword>
<feature type="transmembrane region" description="Helical" evidence="7">
    <location>
        <begin position="208"/>
        <end position="230"/>
    </location>
</feature>
<dbReference type="Gene3D" id="1.20.1250.20">
    <property type="entry name" value="MFS general substrate transporter like domains"/>
    <property type="match status" value="1"/>
</dbReference>
<dbReference type="Proteomes" id="UP000248340">
    <property type="component" value="Unassembled WGS sequence"/>
</dbReference>
<protein>
    <submittedName>
        <fullName evidence="10">MFS general substrate transporter</fullName>
    </submittedName>
</protein>
<keyword evidence="3 7" id="KW-0812">Transmembrane</keyword>
<name>A0A319C2E7_9EURO</name>
<evidence type="ECO:0000259" key="9">
    <source>
        <dbReference type="PROSITE" id="PS50850"/>
    </source>
</evidence>
<keyword evidence="8" id="KW-0732">Signal</keyword>
<reference evidence="10 11" key="1">
    <citation type="submission" date="2016-12" db="EMBL/GenBank/DDBJ databases">
        <title>The genomes of Aspergillus section Nigri reveals drivers in fungal speciation.</title>
        <authorList>
            <consortium name="DOE Joint Genome Institute"/>
            <person name="Vesth T.C."/>
            <person name="Nybo J."/>
            <person name="Theobald S."/>
            <person name="Brandl J."/>
            <person name="Frisvad J.C."/>
            <person name="Nielsen K.F."/>
            <person name="Lyhne E.K."/>
            <person name="Kogle M.E."/>
            <person name="Kuo A."/>
            <person name="Riley R."/>
            <person name="Clum A."/>
            <person name="Nolan M."/>
            <person name="Lipzen A."/>
            <person name="Salamov A."/>
            <person name="Henrissat B."/>
            <person name="Wiebenga A."/>
            <person name="De Vries R.P."/>
            <person name="Grigoriev I.V."/>
            <person name="Mortensen U.H."/>
            <person name="Andersen M.R."/>
            <person name="Baker S.E."/>
        </authorList>
    </citation>
    <scope>NUCLEOTIDE SEQUENCE [LARGE SCALE GENOMIC DNA]</scope>
    <source>
        <strain evidence="10 11">CBS 121591</strain>
    </source>
</reference>
<dbReference type="PROSITE" id="PS50850">
    <property type="entry name" value="MFS"/>
    <property type="match status" value="1"/>
</dbReference>
<feature type="transmembrane region" description="Helical" evidence="7">
    <location>
        <begin position="340"/>
        <end position="363"/>
    </location>
</feature>
<dbReference type="PANTHER" id="PTHR23504">
    <property type="entry name" value="MAJOR FACILITATOR SUPERFAMILY DOMAIN-CONTAINING PROTEIN 10"/>
    <property type="match status" value="1"/>
</dbReference>
<feature type="domain" description="Major facilitator superfamily (MFS) profile" evidence="9">
    <location>
        <begin position="23"/>
        <end position="499"/>
    </location>
</feature>
<dbReference type="InterPro" id="IPR036259">
    <property type="entry name" value="MFS_trans_sf"/>
</dbReference>
<evidence type="ECO:0000256" key="6">
    <source>
        <dbReference type="SAM" id="MobiDB-lite"/>
    </source>
</evidence>
<organism evidence="10 11">
    <name type="scientific">Aspergillus uvarum CBS 121591</name>
    <dbReference type="NCBI Taxonomy" id="1448315"/>
    <lineage>
        <taxon>Eukaryota</taxon>
        <taxon>Fungi</taxon>
        <taxon>Dikarya</taxon>
        <taxon>Ascomycota</taxon>
        <taxon>Pezizomycotina</taxon>
        <taxon>Eurotiomycetes</taxon>
        <taxon>Eurotiomycetidae</taxon>
        <taxon>Eurotiales</taxon>
        <taxon>Aspergillaceae</taxon>
        <taxon>Aspergillus</taxon>
        <taxon>Aspergillus subgen. Circumdati</taxon>
    </lineage>
</organism>
<dbReference type="OrthoDB" id="10262656at2759"/>
<dbReference type="GeneID" id="37134501"/>
<feature type="chain" id="PRO_5016370393" evidence="8">
    <location>
        <begin position="26"/>
        <end position="506"/>
    </location>
</feature>
<accession>A0A319C2E7</accession>
<comment type="subcellular location">
    <subcellularLocation>
        <location evidence="1">Membrane</location>
        <topology evidence="1">Multi-pass membrane protein</topology>
    </subcellularLocation>
</comment>
<sequence>MESPKQKYFPTWQLFLLGLCRIAEPVALTSPLPYAYDLMIHLLRNGDSGNDDSGNDDSGNNPAAFYAGLFVAAFSAAETLTGFWWGALSDRIGRKPVLLLGCAGTILSMFMLGFATSIWKAIFARVLGGALNGNVGVVQTMVSEMVSRSEHEGGLDDVARAYAVIPFFFSIGCTIGPALGGLLAQQQLNLGKGGREHFLCLLLRQYPYLLPNLACAGMVLSTMVLAWCALDETHPELRLKRTDEQQQQEPAQSESSPLLLHHPASSDSASARAHAPTEGVAIPAFSLWRLNRNVKMLISAVCLLSAHTVTYIQLLPIFLRTPRDPSVPRYYIGGVGGLDMSLSTVGLVMGINGIISLGIQLLFPVCTDWFGLGRTLLVVTFLHPVAYFCLPYLPFLPARRWRPVGLWTWLVVRNVFSSFSYPALLIFIKRWTPDPLILGRVNGLVTSAGAACRTFSPTVAGLLQSIGENHHFSASAWWGSGVIALLAALQTWYLELDGEQGVPEAC</sequence>
<feature type="transmembrane region" description="Helical" evidence="7">
    <location>
        <begin position="97"/>
        <end position="116"/>
    </location>
</feature>
<dbReference type="Pfam" id="PF07690">
    <property type="entry name" value="MFS_1"/>
    <property type="match status" value="1"/>
</dbReference>
<evidence type="ECO:0000256" key="8">
    <source>
        <dbReference type="SAM" id="SignalP"/>
    </source>
</evidence>
<dbReference type="AlphaFoldDB" id="A0A319C2E7"/>
<dbReference type="GO" id="GO:0022857">
    <property type="term" value="F:transmembrane transporter activity"/>
    <property type="evidence" value="ECO:0007669"/>
    <property type="project" value="InterPro"/>
</dbReference>
<feature type="transmembrane region" description="Helical" evidence="7">
    <location>
        <begin position="296"/>
        <end position="320"/>
    </location>
</feature>
<feature type="transmembrane region" description="Helical" evidence="7">
    <location>
        <begin position="406"/>
        <end position="428"/>
    </location>
</feature>
<evidence type="ECO:0000313" key="10">
    <source>
        <dbReference type="EMBL" id="PYH77990.1"/>
    </source>
</evidence>
<evidence type="ECO:0000256" key="4">
    <source>
        <dbReference type="ARBA" id="ARBA00022989"/>
    </source>
</evidence>
<feature type="compositionally biased region" description="Low complexity" evidence="6">
    <location>
        <begin position="245"/>
        <end position="264"/>
    </location>
</feature>
<evidence type="ECO:0000256" key="1">
    <source>
        <dbReference type="ARBA" id="ARBA00004141"/>
    </source>
</evidence>
<feature type="transmembrane region" description="Helical" evidence="7">
    <location>
        <begin position="163"/>
        <end position="188"/>
    </location>
</feature>
<feature type="transmembrane region" description="Helical" evidence="7">
    <location>
        <begin position="375"/>
        <end position="394"/>
    </location>
</feature>
<feature type="signal peptide" evidence="8">
    <location>
        <begin position="1"/>
        <end position="25"/>
    </location>
</feature>
<dbReference type="InterPro" id="IPR020846">
    <property type="entry name" value="MFS_dom"/>
</dbReference>
<proteinExistence type="predicted"/>
<evidence type="ECO:0000256" key="3">
    <source>
        <dbReference type="ARBA" id="ARBA00022692"/>
    </source>
</evidence>
<evidence type="ECO:0000256" key="5">
    <source>
        <dbReference type="ARBA" id="ARBA00023136"/>
    </source>
</evidence>
<evidence type="ECO:0000313" key="11">
    <source>
        <dbReference type="Proteomes" id="UP000248340"/>
    </source>
</evidence>
<dbReference type="RefSeq" id="XP_025488190.1">
    <property type="nucleotide sequence ID" value="XM_025631760.1"/>
</dbReference>
<keyword evidence="5 7" id="KW-0472">Membrane</keyword>
<keyword evidence="11" id="KW-1185">Reference proteome</keyword>
<evidence type="ECO:0000256" key="2">
    <source>
        <dbReference type="ARBA" id="ARBA00022448"/>
    </source>
</evidence>
<dbReference type="GO" id="GO:0016020">
    <property type="term" value="C:membrane"/>
    <property type="evidence" value="ECO:0007669"/>
    <property type="project" value="UniProtKB-SubCell"/>
</dbReference>
<feature type="region of interest" description="Disordered" evidence="6">
    <location>
        <begin position="241"/>
        <end position="264"/>
    </location>
</feature>
<keyword evidence="4 7" id="KW-1133">Transmembrane helix</keyword>
<dbReference type="EMBL" id="KZ821734">
    <property type="protein sequence ID" value="PYH77990.1"/>
    <property type="molecule type" value="Genomic_DNA"/>
</dbReference>
<gene>
    <name evidence="10" type="ORF">BO82DRAFT_292335</name>
</gene>
<dbReference type="InterPro" id="IPR011701">
    <property type="entry name" value="MFS"/>
</dbReference>
<feature type="transmembrane region" description="Helical" evidence="7">
    <location>
        <begin position="63"/>
        <end position="85"/>
    </location>
</feature>